<feature type="region of interest" description="Disordered" evidence="1">
    <location>
        <begin position="41"/>
        <end position="183"/>
    </location>
</feature>
<sequence>MSEIMKLKRGISTKPGDHLVQNGKRPIFFKHGQQHPCHEWEEQQRYWPSPRAPPASPTESPRTPGGSQKKAVLGKVKSKAKKWMHMLHHKKKPAPPEEMMWTPRAGPGPSAAQDSMPSREERHAAEHRGTGTGTPRKPQQHAPSCSSSDPERASEVFLEASPRQNSPVPSPTAHRQQQQPQPYFKVSSRFESEMKEANEMLMESKKLRVNTTKPKTKTVTFAPPAVEREQPGPGGERSGWKKDCRRELPGAAASQALRDAFAAVRQTVLEMVARIQEAVALVDGRRHVVERLVSLGRYLVMKLEPGQDDTLLSEAITDAVLDLFDAWSESVERPLVRRAKEISSWFLQEGREDTPPPVPPSTRPCAAEGKTMCRPELILSAEHCYWISDGL</sequence>
<dbReference type="AlphaFoldDB" id="A0A1D6MLJ0"/>
<feature type="compositionally biased region" description="Basic and acidic residues" evidence="1">
    <location>
        <begin position="117"/>
        <end position="129"/>
    </location>
</feature>
<dbReference type="InParanoid" id="A0A1D6MLJ0"/>
<name>A0A1D6MLJ0_MAIZE</name>
<reference evidence="3" key="1">
    <citation type="submission" date="2015-12" db="EMBL/GenBank/DDBJ databases">
        <title>Update maize B73 reference genome by single molecule sequencing technologies.</title>
        <authorList>
            <consortium name="Maize Genome Sequencing Project"/>
            <person name="Ware D."/>
        </authorList>
    </citation>
    <scope>NUCLEOTIDE SEQUENCE [LARGE SCALE GENOMIC DNA]</scope>
    <source>
        <tissue evidence="3">Seedling</tissue>
    </source>
</reference>
<organism evidence="3">
    <name type="scientific">Zea mays</name>
    <name type="common">Maize</name>
    <dbReference type="NCBI Taxonomy" id="4577"/>
    <lineage>
        <taxon>Eukaryota</taxon>
        <taxon>Viridiplantae</taxon>
        <taxon>Streptophyta</taxon>
        <taxon>Embryophyta</taxon>
        <taxon>Tracheophyta</taxon>
        <taxon>Spermatophyta</taxon>
        <taxon>Magnoliopsida</taxon>
        <taxon>Liliopsida</taxon>
        <taxon>Poales</taxon>
        <taxon>Poaceae</taxon>
        <taxon>PACMAD clade</taxon>
        <taxon>Panicoideae</taxon>
        <taxon>Andropogonodae</taxon>
        <taxon>Andropogoneae</taxon>
        <taxon>Tripsacinae</taxon>
        <taxon>Zea</taxon>
    </lineage>
</organism>
<evidence type="ECO:0000259" key="2">
    <source>
        <dbReference type="Pfam" id="PF23399"/>
    </source>
</evidence>
<proteinExistence type="predicted"/>
<dbReference type="InterPro" id="IPR037491">
    <property type="entry name" value="LTI78/LTI65"/>
</dbReference>
<feature type="domain" description="LTI65/LTI78 PGEED repeat" evidence="2">
    <location>
        <begin position="293"/>
        <end position="320"/>
    </location>
</feature>
<feature type="compositionally biased region" description="Basic residues" evidence="1">
    <location>
        <begin position="76"/>
        <end position="93"/>
    </location>
</feature>
<dbReference type="PANTHER" id="PTHR33836">
    <property type="entry name" value="LOW-TEMPERATURE-INDUCED 65 KDA PROTEIN-RELATED"/>
    <property type="match status" value="1"/>
</dbReference>
<dbReference type="GO" id="GO:0009737">
    <property type="term" value="P:response to abscisic acid"/>
    <property type="evidence" value="ECO:0007669"/>
    <property type="project" value="InterPro"/>
</dbReference>
<feature type="region of interest" description="Disordered" evidence="1">
    <location>
        <begin position="1"/>
        <end position="20"/>
    </location>
</feature>
<evidence type="ECO:0000313" key="3">
    <source>
        <dbReference type="EMBL" id="ONM30079.1"/>
    </source>
</evidence>
<dbReference type="InterPro" id="IPR057059">
    <property type="entry name" value="LTI65/LTI78_PGEED"/>
</dbReference>
<evidence type="ECO:0000256" key="1">
    <source>
        <dbReference type="SAM" id="MobiDB-lite"/>
    </source>
</evidence>
<accession>A0A1D6MLJ0</accession>
<dbReference type="PANTHER" id="PTHR33836:SF18">
    <property type="entry name" value="OS01G0144300 PROTEIN"/>
    <property type="match status" value="1"/>
</dbReference>
<gene>
    <name evidence="3" type="ORF">ZEAMMB73_Zm00001d039878</name>
</gene>
<feature type="compositionally biased region" description="Polar residues" evidence="1">
    <location>
        <begin position="162"/>
        <end position="181"/>
    </location>
</feature>
<dbReference type="EMBL" id="CM007649">
    <property type="protein sequence ID" value="ONM30079.1"/>
    <property type="molecule type" value="Genomic_DNA"/>
</dbReference>
<protein>
    <recommendedName>
        <fullName evidence="2">LTI65/LTI78 PGEED repeat domain-containing protein</fullName>
    </recommendedName>
</protein>
<dbReference type="ExpressionAtlas" id="A0A1D6MLJ0">
    <property type="expression patterns" value="baseline and differential"/>
</dbReference>
<dbReference type="Pfam" id="PF23399">
    <property type="entry name" value="LTI65_PGEED"/>
    <property type="match status" value="1"/>
</dbReference>